<proteinExistence type="predicted"/>
<dbReference type="EMBL" id="MK072386">
    <property type="protein sequence ID" value="AYV83048.1"/>
    <property type="molecule type" value="Genomic_DNA"/>
</dbReference>
<name>A0A3G5A795_9VIRU</name>
<accession>A0A3G5A795</accession>
<dbReference type="Gene3D" id="3.80.10.10">
    <property type="entry name" value="Ribonuclease Inhibitor"/>
    <property type="match status" value="1"/>
</dbReference>
<protein>
    <recommendedName>
        <fullName evidence="2">Leucine-rich repeat protein</fullName>
    </recommendedName>
</protein>
<gene>
    <name evidence="1" type="ORF">Hyperionvirus4_13</name>
</gene>
<reference evidence="1" key="1">
    <citation type="submission" date="2018-10" db="EMBL/GenBank/DDBJ databases">
        <title>Hidden diversity of soil giant viruses.</title>
        <authorList>
            <person name="Schulz F."/>
            <person name="Alteio L."/>
            <person name="Goudeau D."/>
            <person name="Ryan E.M."/>
            <person name="Malmstrom R.R."/>
            <person name="Blanchard J."/>
            <person name="Woyke T."/>
        </authorList>
    </citation>
    <scope>NUCLEOTIDE SEQUENCE</scope>
    <source>
        <strain evidence="1">HYV1</strain>
    </source>
</reference>
<evidence type="ECO:0008006" key="2">
    <source>
        <dbReference type="Google" id="ProtNLM"/>
    </source>
</evidence>
<dbReference type="SUPFAM" id="SSF52058">
    <property type="entry name" value="L domain-like"/>
    <property type="match status" value="1"/>
</dbReference>
<organism evidence="1">
    <name type="scientific">Hyperionvirus sp</name>
    <dbReference type="NCBI Taxonomy" id="2487770"/>
    <lineage>
        <taxon>Viruses</taxon>
        <taxon>Varidnaviria</taxon>
        <taxon>Bamfordvirae</taxon>
        <taxon>Nucleocytoviricota</taxon>
        <taxon>Megaviricetes</taxon>
        <taxon>Imitervirales</taxon>
        <taxon>Mimiviridae</taxon>
        <taxon>Klosneuvirinae</taxon>
    </lineage>
</organism>
<evidence type="ECO:0000313" key="1">
    <source>
        <dbReference type="EMBL" id="AYV83048.1"/>
    </source>
</evidence>
<dbReference type="InterPro" id="IPR032675">
    <property type="entry name" value="LRR_dom_sf"/>
</dbReference>
<sequence length="320" mass="36918">MKLEYLSMVNNSTLTPDFKRMTLTRLNIDRGLLVRLGDELIHCTTIKHLDIREIRDGYYKSHSEKLIWPKKLTFLEELTLDLVPETNFGDYLNKLTFLEYKNSLETHCDSNPRCPSTLRTLIIKGKMPCFSDYYPVSLTHLEISDIYGQGFQWDGKSSYCDLINLTHLQLSNTPFDYLGGLDNLKTLILYTITMPKRPIDIYGLKSLKSLKISGGNFYYFENRGGLQRSESLESLTIDTHNSPMNDDLLLTFPGVKYIYLGSISCKDVTGSCFKDLPNLFFLEIPKDENNLDKGCLESLRARDIIIRYIPKAYDFNYPNT</sequence>